<dbReference type="InterPro" id="IPR001460">
    <property type="entry name" value="PCN-bd_Tpept"/>
</dbReference>
<protein>
    <submittedName>
        <fullName evidence="11">Penicillin-binding protein 2</fullName>
    </submittedName>
</protein>
<keyword evidence="8" id="KW-1133">Transmembrane helix</keyword>
<dbReference type="GO" id="GO:0008658">
    <property type="term" value="F:penicillin binding"/>
    <property type="evidence" value="ECO:0007669"/>
    <property type="project" value="InterPro"/>
</dbReference>
<evidence type="ECO:0000256" key="1">
    <source>
        <dbReference type="ARBA" id="ARBA00004167"/>
    </source>
</evidence>
<dbReference type="GO" id="GO:0071972">
    <property type="term" value="F:peptidoglycan L,D-transpeptidase activity"/>
    <property type="evidence" value="ECO:0007669"/>
    <property type="project" value="TreeGrafter"/>
</dbReference>
<dbReference type="OrthoDB" id="9770103at2"/>
<comment type="similarity">
    <text evidence="3">Belongs to the transpeptidase family.</text>
</comment>
<dbReference type="GO" id="GO:0009252">
    <property type="term" value="P:peptidoglycan biosynthetic process"/>
    <property type="evidence" value="ECO:0007669"/>
    <property type="project" value="UniProtKB-KW"/>
</dbReference>
<dbReference type="InterPro" id="IPR036138">
    <property type="entry name" value="PBP_dimer_sf"/>
</dbReference>
<dbReference type="GO" id="GO:0005886">
    <property type="term" value="C:plasma membrane"/>
    <property type="evidence" value="ECO:0007669"/>
    <property type="project" value="UniProtKB-SubCell"/>
</dbReference>
<accession>A0A3G9IU07</accession>
<dbReference type="InterPro" id="IPR050515">
    <property type="entry name" value="Beta-lactam/transpept"/>
</dbReference>
<keyword evidence="7" id="KW-0573">Peptidoglycan synthesis</keyword>
<dbReference type="Pfam" id="PF03717">
    <property type="entry name" value="PBP_dimer"/>
    <property type="match status" value="1"/>
</dbReference>
<dbReference type="AlphaFoldDB" id="A0A3G9IU07"/>
<organism evidence="11 12">
    <name type="scientific">Paenibacillus baekrokdamisoli</name>
    <dbReference type="NCBI Taxonomy" id="1712516"/>
    <lineage>
        <taxon>Bacteria</taxon>
        <taxon>Bacillati</taxon>
        <taxon>Bacillota</taxon>
        <taxon>Bacilli</taxon>
        <taxon>Bacillales</taxon>
        <taxon>Paenibacillaceae</taxon>
        <taxon>Paenibacillus</taxon>
    </lineage>
</organism>
<gene>
    <name evidence="11" type="primary">pbp2_1</name>
    <name evidence="11" type="ORF">Back11_08700</name>
</gene>
<evidence type="ECO:0000256" key="3">
    <source>
        <dbReference type="ARBA" id="ARBA00007171"/>
    </source>
</evidence>
<comment type="subcellular location">
    <subcellularLocation>
        <location evidence="2">Cell membrane</location>
    </subcellularLocation>
    <subcellularLocation>
        <location evidence="1">Membrane</location>
        <topology evidence="1">Single-pass membrane protein</topology>
    </subcellularLocation>
</comment>
<evidence type="ECO:0000256" key="6">
    <source>
        <dbReference type="ARBA" id="ARBA00022960"/>
    </source>
</evidence>
<evidence type="ECO:0000256" key="7">
    <source>
        <dbReference type="ARBA" id="ARBA00022984"/>
    </source>
</evidence>
<sequence>MAGVDEQNKNQMSYRRSFLLRLNIFFVFTFILFSILIVRLALLQFVHSPQLQIESDRLSQKPVKIPPIRGNILDSTGSQIAYSTSTQSLYLTIQSGFKEEDADKLANQLDLIFKKYGDPQQALTIEEIKKRIDLEHKQNSYSVPRRIKAGLTNQEIAIFSEQRETLVGFDIFEESIRHYEKSDVAVQLVGYLKKYKGARDSLDKYQTKQTEQNPKLQYSDDEDVGFDGLEYMYQDILRGENGIKSYPINARNNIVGAATITPPIKGNDLILTLNKNVQLKTQQAIMNHLSTMKHAASKPLNDGNDATTGYAVAMEVKTGKVVAMASMPDYDPNVWSGGTITTKALEDIQYYHLNGTIRQVYPPYKDKKQRDRHPSSLVPLGSTQKPLSVLIGLNEALFTTSYIYNDTGVFSFGAKGSEVSIHNSSNHAYGKIDPSGAIAHSSNTFMSEEVGNKLYKKYKGNIGVDVWDNYMKQFGLGVLTESGLPGENKGVIDYYHETQTGSAQSALVRASFGQQARYTPLQLAQYAAMLANRGKRLQPQFVNKIVDAHGNTVQTFTPKILNTVTFPDSYWNEIYQGMAKVSVQGFEGFKYNFLRKTGTSEQDVGDRKKVENAVFIAFAPAENPTLAVAVVVPDGGFGAYGAAPIARQIFDAYDQYVGLDGTPHPLTLSLVK</sequence>
<dbReference type="GO" id="GO:0008360">
    <property type="term" value="P:regulation of cell shape"/>
    <property type="evidence" value="ECO:0007669"/>
    <property type="project" value="UniProtKB-KW"/>
</dbReference>
<evidence type="ECO:0000313" key="11">
    <source>
        <dbReference type="EMBL" id="BBH19525.1"/>
    </source>
</evidence>
<evidence type="ECO:0000256" key="10">
    <source>
        <dbReference type="ARBA" id="ARBA00023316"/>
    </source>
</evidence>
<dbReference type="Gene3D" id="3.40.710.10">
    <property type="entry name" value="DD-peptidase/beta-lactamase superfamily"/>
    <property type="match status" value="1"/>
</dbReference>
<keyword evidence="5" id="KW-0812">Transmembrane</keyword>
<dbReference type="EMBL" id="AP019308">
    <property type="protein sequence ID" value="BBH19525.1"/>
    <property type="molecule type" value="Genomic_DNA"/>
</dbReference>
<dbReference type="Pfam" id="PF00905">
    <property type="entry name" value="Transpeptidase"/>
    <property type="match status" value="1"/>
</dbReference>
<dbReference type="KEGG" id="pbk:Back11_08700"/>
<dbReference type="SUPFAM" id="SSF56519">
    <property type="entry name" value="Penicillin binding protein dimerisation domain"/>
    <property type="match status" value="1"/>
</dbReference>
<evidence type="ECO:0000313" key="12">
    <source>
        <dbReference type="Proteomes" id="UP000275368"/>
    </source>
</evidence>
<keyword evidence="9" id="KW-0472">Membrane</keyword>
<name>A0A3G9IU07_9BACL</name>
<dbReference type="PANTHER" id="PTHR30627:SF2">
    <property type="entry name" value="PEPTIDOGLYCAN D,D-TRANSPEPTIDASE MRDA"/>
    <property type="match status" value="1"/>
</dbReference>
<proteinExistence type="inferred from homology"/>
<dbReference type="SUPFAM" id="SSF56601">
    <property type="entry name" value="beta-lactamase/transpeptidase-like"/>
    <property type="match status" value="1"/>
</dbReference>
<dbReference type="InterPro" id="IPR005311">
    <property type="entry name" value="PBP_dimer"/>
</dbReference>
<dbReference type="RefSeq" id="WP_125653910.1">
    <property type="nucleotide sequence ID" value="NZ_AP019308.1"/>
</dbReference>
<keyword evidence="12" id="KW-1185">Reference proteome</keyword>
<dbReference type="GO" id="GO:0071555">
    <property type="term" value="P:cell wall organization"/>
    <property type="evidence" value="ECO:0007669"/>
    <property type="project" value="UniProtKB-KW"/>
</dbReference>
<evidence type="ECO:0000256" key="2">
    <source>
        <dbReference type="ARBA" id="ARBA00004236"/>
    </source>
</evidence>
<dbReference type="PANTHER" id="PTHR30627">
    <property type="entry name" value="PEPTIDOGLYCAN D,D-TRANSPEPTIDASE"/>
    <property type="match status" value="1"/>
</dbReference>
<keyword evidence="4" id="KW-1003">Cell membrane</keyword>
<dbReference type="InterPro" id="IPR012338">
    <property type="entry name" value="Beta-lactam/transpept-like"/>
</dbReference>
<reference evidence="11 12" key="1">
    <citation type="submission" date="2018-11" db="EMBL/GenBank/DDBJ databases">
        <title>Complete genome sequence of Paenibacillus baekrokdamisoli strain KCTC 33723.</title>
        <authorList>
            <person name="Kang S.W."/>
            <person name="Lee K.C."/>
            <person name="Kim K.K."/>
            <person name="Kim J.S."/>
            <person name="Kim D.S."/>
            <person name="Ko S.H."/>
            <person name="Yang S.H."/>
            <person name="Lee J.S."/>
        </authorList>
    </citation>
    <scope>NUCLEOTIDE SEQUENCE [LARGE SCALE GENOMIC DNA]</scope>
    <source>
        <strain evidence="11 12">KCTC 33723</strain>
    </source>
</reference>
<evidence type="ECO:0000256" key="9">
    <source>
        <dbReference type="ARBA" id="ARBA00023136"/>
    </source>
</evidence>
<keyword evidence="10" id="KW-0961">Cell wall biogenesis/degradation</keyword>
<dbReference type="Gene3D" id="3.90.1310.10">
    <property type="entry name" value="Penicillin-binding protein 2a (Domain 2)"/>
    <property type="match status" value="1"/>
</dbReference>
<dbReference type="Proteomes" id="UP000275368">
    <property type="component" value="Chromosome"/>
</dbReference>
<evidence type="ECO:0000256" key="4">
    <source>
        <dbReference type="ARBA" id="ARBA00022475"/>
    </source>
</evidence>
<evidence type="ECO:0000256" key="5">
    <source>
        <dbReference type="ARBA" id="ARBA00022692"/>
    </source>
</evidence>
<evidence type="ECO:0000256" key="8">
    <source>
        <dbReference type="ARBA" id="ARBA00022989"/>
    </source>
</evidence>
<keyword evidence="6" id="KW-0133">Cell shape</keyword>